<feature type="region of interest" description="Disordered" evidence="1">
    <location>
        <begin position="59"/>
        <end position="88"/>
    </location>
</feature>
<reference evidence="2 3" key="1">
    <citation type="submission" date="2017-09" db="EMBL/GenBank/DDBJ databases">
        <title>Genome sequencing of Besnoitia besnoiti strain Bb-Ger1.</title>
        <authorList>
            <person name="Schares G."/>
            <person name="Venepally P."/>
            <person name="Lorenzi H.A."/>
        </authorList>
    </citation>
    <scope>NUCLEOTIDE SEQUENCE [LARGE SCALE GENOMIC DNA]</scope>
    <source>
        <strain evidence="2 3">Bb-Ger1</strain>
    </source>
</reference>
<dbReference type="EMBL" id="NWUJ01000009">
    <property type="protein sequence ID" value="PFH33303.1"/>
    <property type="molecule type" value="Genomic_DNA"/>
</dbReference>
<comment type="caution">
    <text evidence="2">The sequence shown here is derived from an EMBL/GenBank/DDBJ whole genome shotgun (WGS) entry which is preliminary data.</text>
</comment>
<sequence length="148" mass="16546">MAYVYYPAVSVLPVASAAPVYPATTYVSTGYYVPAAAPMYYYCYQLPCCKCSRVARAEANRRGADEARERGRERRSRRHTSARDAEPRAYSISCDGVMKPEKSRRVVSVSPVRESRTDEKAAFKEVESDGDGDWVMEGKVKLHGTVDM</sequence>
<dbReference type="KEGG" id="bbes:BESB_085020"/>
<keyword evidence="3" id="KW-1185">Reference proteome</keyword>
<dbReference type="GeneID" id="40313428"/>
<dbReference type="Proteomes" id="UP000224006">
    <property type="component" value="Chromosome VIII"/>
</dbReference>
<evidence type="ECO:0000313" key="2">
    <source>
        <dbReference type="EMBL" id="PFH33303.1"/>
    </source>
</evidence>
<dbReference type="VEuPathDB" id="ToxoDB:BESB_085020"/>
<dbReference type="AlphaFoldDB" id="A0A2A9MCA8"/>
<evidence type="ECO:0000256" key="1">
    <source>
        <dbReference type="SAM" id="MobiDB-lite"/>
    </source>
</evidence>
<evidence type="ECO:0000313" key="3">
    <source>
        <dbReference type="Proteomes" id="UP000224006"/>
    </source>
</evidence>
<feature type="compositionally biased region" description="Basic and acidic residues" evidence="1">
    <location>
        <begin position="113"/>
        <end position="125"/>
    </location>
</feature>
<accession>A0A2A9MCA8</accession>
<organism evidence="2 3">
    <name type="scientific">Besnoitia besnoiti</name>
    <name type="common">Apicomplexan protozoan</name>
    <dbReference type="NCBI Taxonomy" id="94643"/>
    <lineage>
        <taxon>Eukaryota</taxon>
        <taxon>Sar</taxon>
        <taxon>Alveolata</taxon>
        <taxon>Apicomplexa</taxon>
        <taxon>Conoidasida</taxon>
        <taxon>Coccidia</taxon>
        <taxon>Eucoccidiorida</taxon>
        <taxon>Eimeriorina</taxon>
        <taxon>Sarcocystidae</taxon>
        <taxon>Besnoitia</taxon>
    </lineage>
</organism>
<feature type="compositionally biased region" description="Basic and acidic residues" evidence="1">
    <location>
        <begin position="59"/>
        <end position="72"/>
    </location>
</feature>
<dbReference type="RefSeq" id="XP_029217312.1">
    <property type="nucleotide sequence ID" value="XM_029366852.1"/>
</dbReference>
<proteinExistence type="predicted"/>
<name>A0A2A9MCA8_BESBE</name>
<gene>
    <name evidence="2" type="ORF">BESB_085020</name>
</gene>
<protein>
    <submittedName>
        <fullName evidence="2">Uncharacterized protein</fullName>
    </submittedName>
</protein>
<feature type="region of interest" description="Disordered" evidence="1">
    <location>
        <begin position="102"/>
        <end position="125"/>
    </location>
</feature>